<gene>
    <name evidence="1" type="ORF">PAXRUDRAFT_128552</name>
</gene>
<reference evidence="2" key="2">
    <citation type="submission" date="2015-01" db="EMBL/GenBank/DDBJ databases">
        <title>Evolutionary Origins and Diversification of the Mycorrhizal Mutualists.</title>
        <authorList>
            <consortium name="DOE Joint Genome Institute"/>
            <consortium name="Mycorrhizal Genomics Consortium"/>
            <person name="Kohler A."/>
            <person name="Kuo A."/>
            <person name="Nagy L.G."/>
            <person name="Floudas D."/>
            <person name="Copeland A."/>
            <person name="Barry K.W."/>
            <person name="Cichocki N."/>
            <person name="Veneault-Fourrey C."/>
            <person name="LaButti K."/>
            <person name="Lindquist E.A."/>
            <person name="Lipzen A."/>
            <person name="Lundell T."/>
            <person name="Morin E."/>
            <person name="Murat C."/>
            <person name="Riley R."/>
            <person name="Ohm R."/>
            <person name="Sun H."/>
            <person name="Tunlid A."/>
            <person name="Henrissat B."/>
            <person name="Grigoriev I.V."/>
            <person name="Hibbett D.S."/>
            <person name="Martin F."/>
        </authorList>
    </citation>
    <scope>NUCLEOTIDE SEQUENCE [LARGE SCALE GENOMIC DNA]</scope>
    <source>
        <strain evidence="2">Ve08.2h10</strain>
    </source>
</reference>
<proteinExistence type="predicted"/>
<dbReference type="AlphaFoldDB" id="A0A0D0E732"/>
<organism evidence="1 2">
    <name type="scientific">Paxillus rubicundulus Ve08.2h10</name>
    <dbReference type="NCBI Taxonomy" id="930991"/>
    <lineage>
        <taxon>Eukaryota</taxon>
        <taxon>Fungi</taxon>
        <taxon>Dikarya</taxon>
        <taxon>Basidiomycota</taxon>
        <taxon>Agaricomycotina</taxon>
        <taxon>Agaricomycetes</taxon>
        <taxon>Agaricomycetidae</taxon>
        <taxon>Boletales</taxon>
        <taxon>Paxilineae</taxon>
        <taxon>Paxillaceae</taxon>
        <taxon>Paxillus</taxon>
    </lineage>
</organism>
<dbReference type="OrthoDB" id="206848at2759"/>
<dbReference type="InParanoid" id="A0A0D0E732"/>
<dbReference type="Proteomes" id="UP000054538">
    <property type="component" value="Unassembled WGS sequence"/>
</dbReference>
<dbReference type="HOGENOM" id="CLU_3002104_0_0_1"/>
<feature type="non-terminal residue" evidence="1">
    <location>
        <position position="1"/>
    </location>
</feature>
<evidence type="ECO:0000313" key="2">
    <source>
        <dbReference type="Proteomes" id="UP000054538"/>
    </source>
</evidence>
<name>A0A0D0E732_9AGAM</name>
<sequence>QAKPYPGVWDVSILRDTGHLTILPMWWGSQRQWQFWGDLGAWLYIIDCAHLDDSYRG</sequence>
<reference evidence="1 2" key="1">
    <citation type="submission" date="2014-04" db="EMBL/GenBank/DDBJ databases">
        <authorList>
            <consortium name="DOE Joint Genome Institute"/>
            <person name="Kuo A."/>
            <person name="Kohler A."/>
            <person name="Jargeat P."/>
            <person name="Nagy L.G."/>
            <person name="Floudas D."/>
            <person name="Copeland A."/>
            <person name="Barry K.W."/>
            <person name="Cichocki N."/>
            <person name="Veneault-Fourrey C."/>
            <person name="LaButti K."/>
            <person name="Lindquist E.A."/>
            <person name="Lipzen A."/>
            <person name="Lundell T."/>
            <person name="Morin E."/>
            <person name="Murat C."/>
            <person name="Sun H."/>
            <person name="Tunlid A."/>
            <person name="Henrissat B."/>
            <person name="Grigoriev I.V."/>
            <person name="Hibbett D.S."/>
            <person name="Martin F."/>
            <person name="Nordberg H.P."/>
            <person name="Cantor M.N."/>
            <person name="Hua S.X."/>
        </authorList>
    </citation>
    <scope>NUCLEOTIDE SEQUENCE [LARGE SCALE GENOMIC DNA]</scope>
    <source>
        <strain evidence="1 2">Ve08.2h10</strain>
    </source>
</reference>
<dbReference type="EMBL" id="KN824823">
    <property type="protein sequence ID" value="KIL00987.1"/>
    <property type="molecule type" value="Genomic_DNA"/>
</dbReference>
<evidence type="ECO:0000313" key="1">
    <source>
        <dbReference type="EMBL" id="KIL00987.1"/>
    </source>
</evidence>
<protein>
    <submittedName>
        <fullName evidence="1">Uncharacterized protein</fullName>
    </submittedName>
</protein>
<keyword evidence="2" id="KW-1185">Reference proteome</keyword>
<accession>A0A0D0E732</accession>